<sequence>MSHIIDRRKNDKGKSTGNRQKFLKRVEGQIRKAIPDIISQESIKDSHTGGNVKVPVRGLDEPSFQHDPKTGKKQIVRPGNDRFNEGDRIPKPKEGEGGMGRQKGSNNPEVTEDEFTVVLSREEFLKYFFDDLALPNLVKKLMASTETFEMKRAGYTRDSVPSRLNIKSTFQQSLGRRLALKGFLDKKLKNLEEQLANSTHPNEIAALKEEIEKVKRQATTVPFFEDIDMKFNNFERVVIPVTSAVMFCIMDVSGSMGFHEKDISKRFFTLLYIFLTRLYKNVELVFIRHHTEAKEVNEEEFFNSRESGGTVVAPSLKLMHQIIRTRYDESWNVYCCQASDGDVWSKQDAMECKNLVQETILPAIQYMAYIEINNRTKQSDLWQAYNQISNDENFAIRHINEVFDIWPVFQGLFRKRNGVKAG</sequence>
<dbReference type="OrthoDB" id="9788289at2"/>
<comment type="caution">
    <text evidence="3">The sequence shown here is derived from an EMBL/GenBank/DDBJ whole genome shotgun (WGS) entry which is preliminary data.</text>
</comment>
<reference evidence="3 4" key="1">
    <citation type="submission" date="2018-03" db="EMBL/GenBank/DDBJ databases">
        <title>Adhaeribacter sp. HMF7605 Genome sequencing and assembly.</title>
        <authorList>
            <person name="Kang H."/>
            <person name="Kang J."/>
            <person name="Cha I."/>
            <person name="Kim H."/>
            <person name="Joh K."/>
        </authorList>
    </citation>
    <scope>NUCLEOTIDE SEQUENCE [LARGE SCALE GENOMIC DNA]</scope>
    <source>
        <strain evidence="3 4">HMF7605</strain>
    </source>
</reference>
<dbReference type="Pfam" id="PF04285">
    <property type="entry name" value="DUF444"/>
    <property type="match status" value="1"/>
</dbReference>
<dbReference type="InterPro" id="IPR006698">
    <property type="entry name" value="UPF0229"/>
</dbReference>
<comment type="similarity">
    <text evidence="1">Belongs to the UPF0229 family.</text>
</comment>
<evidence type="ECO:0000313" key="4">
    <source>
        <dbReference type="Proteomes" id="UP000240357"/>
    </source>
</evidence>
<dbReference type="AlphaFoldDB" id="A0A2T2YC19"/>
<dbReference type="NCBIfam" id="NF003708">
    <property type="entry name" value="PRK05325.1-3"/>
    <property type="match status" value="1"/>
</dbReference>
<name>A0A2T2YC19_9BACT</name>
<keyword evidence="4" id="KW-1185">Reference proteome</keyword>
<accession>A0A2T2YC19</accession>
<dbReference type="Proteomes" id="UP000240357">
    <property type="component" value="Unassembled WGS sequence"/>
</dbReference>
<protein>
    <recommendedName>
        <fullName evidence="1">UPF0229 protein AHMF7605_05780</fullName>
    </recommendedName>
</protein>
<organism evidence="3 4">
    <name type="scientific">Adhaeribacter arboris</name>
    <dbReference type="NCBI Taxonomy" id="2072846"/>
    <lineage>
        <taxon>Bacteria</taxon>
        <taxon>Pseudomonadati</taxon>
        <taxon>Bacteroidota</taxon>
        <taxon>Cytophagia</taxon>
        <taxon>Cytophagales</taxon>
        <taxon>Hymenobacteraceae</taxon>
        <taxon>Adhaeribacter</taxon>
    </lineage>
</organism>
<feature type="compositionally biased region" description="Basic and acidic residues" evidence="2">
    <location>
        <begin position="58"/>
        <end position="70"/>
    </location>
</feature>
<feature type="compositionally biased region" description="Basic and acidic residues" evidence="2">
    <location>
        <begin position="1"/>
        <end position="14"/>
    </location>
</feature>
<gene>
    <name evidence="3" type="ORF">AHMF7605_05780</name>
</gene>
<feature type="compositionally biased region" description="Basic and acidic residues" evidence="2">
    <location>
        <begin position="79"/>
        <end position="96"/>
    </location>
</feature>
<dbReference type="RefSeq" id="WP_106927328.1">
    <property type="nucleotide sequence ID" value="NZ_PYFT01000001.1"/>
</dbReference>
<dbReference type="HAMAP" id="MF_01232">
    <property type="entry name" value="UPF0229"/>
    <property type="match status" value="1"/>
</dbReference>
<dbReference type="EMBL" id="PYFT01000001">
    <property type="protein sequence ID" value="PSR53070.1"/>
    <property type="molecule type" value="Genomic_DNA"/>
</dbReference>
<evidence type="ECO:0000313" key="3">
    <source>
        <dbReference type="EMBL" id="PSR53070.1"/>
    </source>
</evidence>
<dbReference type="PANTHER" id="PTHR30510">
    <property type="entry name" value="UPF0229 PROTEIN YEAH"/>
    <property type="match status" value="1"/>
</dbReference>
<dbReference type="PANTHER" id="PTHR30510:SF2">
    <property type="entry name" value="UPF0229 PROTEIN YEAH"/>
    <property type="match status" value="1"/>
</dbReference>
<proteinExistence type="inferred from homology"/>
<feature type="region of interest" description="Disordered" evidence="2">
    <location>
        <begin position="1"/>
        <end position="109"/>
    </location>
</feature>
<dbReference type="NCBIfam" id="NF003707">
    <property type="entry name" value="PRK05325.1-2"/>
    <property type="match status" value="1"/>
</dbReference>
<evidence type="ECO:0000256" key="2">
    <source>
        <dbReference type="SAM" id="MobiDB-lite"/>
    </source>
</evidence>
<evidence type="ECO:0000256" key="1">
    <source>
        <dbReference type="HAMAP-Rule" id="MF_01232"/>
    </source>
</evidence>
<feature type="compositionally biased region" description="Basic and acidic residues" evidence="2">
    <location>
        <begin position="24"/>
        <end position="34"/>
    </location>
</feature>